<proteinExistence type="inferred from homology"/>
<dbReference type="Gene3D" id="2.40.30.10">
    <property type="entry name" value="Translation factors"/>
    <property type="match status" value="1"/>
</dbReference>
<evidence type="ECO:0000313" key="12">
    <source>
        <dbReference type="Proteomes" id="UP000294902"/>
    </source>
</evidence>
<dbReference type="FunFam" id="3.30.160.810:FF:000001">
    <property type="entry name" value="50S ribosomal protein L3"/>
    <property type="match status" value="1"/>
</dbReference>
<protein>
    <recommendedName>
        <fullName evidence="6 7">Large ribosomal subunit protein uL3</fullName>
    </recommendedName>
</protein>
<comment type="similarity">
    <text evidence="1 7 8">Belongs to the universal ribosomal protein uL3 family.</text>
</comment>
<comment type="caution">
    <text evidence="11">The sequence shown here is derived from an EMBL/GenBank/DDBJ whole genome shotgun (WGS) entry which is preliminary data.</text>
</comment>
<evidence type="ECO:0000256" key="4">
    <source>
        <dbReference type="ARBA" id="ARBA00022980"/>
    </source>
</evidence>
<dbReference type="Pfam" id="PF00297">
    <property type="entry name" value="Ribosomal_L3"/>
    <property type="match status" value="1"/>
</dbReference>
<dbReference type="GO" id="GO:0022625">
    <property type="term" value="C:cytosolic large ribosomal subunit"/>
    <property type="evidence" value="ECO:0007669"/>
    <property type="project" value="TreeGrafter"/>
</dbReference>
<organism evidence="11 12">
    <name type="scientific">Natranaerovirga pectinivora</name>
    <dbReference type="NCBI Taxonomy" id="682400"/>
    <lineage>
        <taxon>Bacteria</taxon>
        <taxon>Bacillati</taxon>
        <taxon>Bacillota</taxon>
        <taxon>Clostridia</taxon>
        <taxon>Lachnospirales</taxon>
        <taxon>Natranaerovirgaceae</taxon>
        <taxon>Natranaerovirga</taxon>
    </lineage>
</organism>
<evidence type="ECO:0000256" key="6">
    <source>
        <dbReference type="ARBA" id="ARBA00035243"/>
    </source>
</evidence>
<dbReference type="FunFam" id="2.40.30.10:FF:000004">
    <property type="entry name" value="50S ribosomal protein L3"/>
    <property type="match status" value="1"/>
</dbReference>
<evidence type="ECO:0000256" key="3">
    <source>
        <dbReference type="ARBA" id="ARBA00022884"/>
    </source>
</evidence>
<dbReference type="InterPro" id="IPR019926">
    <property type="entry name" value="Ribosomal_uL3_CS"/>
</dbReference>
<keyword evidence="5 7" id="KW-0687">Ribonucleoprotein</keyword>
<accession>A0A4R3MKE5</accession>
<dbReference type="InterPro" id="IPR000597">
    <property type="entry name" value="Ribosomal_uL3"/>
</dbReference>
<evidence type="ECO:0000256" key="1">
    <source>
        <dbReference type="ARBA" id="ARBA00006540"/>
    </source>
</evidence>
<dbReference type="OrthoDB" id="9806135at2"/>
<dbReference type="GO" id="GO:0006412">
    <property type="term" value="P:translation"/>
    <property type="evidence" value="ECO:0007669"/>
    <property type="project" value="UniProtKB-UniRule"/>
</dbReference>
<dbReference type="InterPro" id="IPR019927">
    <property type="entry name" value="Ribosomal_uL3_bac/org-type"/>
</dbReference>
<dbReference type="GO" id="GO:0019843">
    <property type="term" value="F:rRNA binding"/>
    <property type="evidence" value="ECO:0007669"/>
    <property type="project" value="UniProtKB-UniRule"/>
</dbReference>
<evidence type="ECO:0000256" key="10">
    <source>
        <dbReference type="SAM" id="MobiDB-lite"/>
    </source>
</evidence>
<dbReference type="EMBL" id="SMAL01000007">
    <property type="protein sequence ID" value="TCT14066.1"/>
    <property type="molecule type" value="Genomic_DNA"/>
</dbReference>
<keyword evidence="4 7" id="KW-0689">Ribosomal protein</keyword>
<evidence type="ECO:0000256" key="5">
    <source>
        <dbReference type="ARBA" id="ARBA00023274"/>
    </source>
</evidence>
<dbReference type="RefSeq" id="WP_132253024.1">
    <property type="nucleotide sequence ID" value="NZ_SMAL01000007.1"/>
</dbReference>
<dbReference type="SUPFAM" id="SSF50447">
    <property type="entry name" value="Translation proteins"/>
    <property type="match status" value="1"/>
</dbReference>
<dbReference type="InterPro" id="IPR009000">
    <property type="entry name" value="Transl_B-barrel_sf"/>
</dbReference>
<name>A0A4R3MKE5_9FIRM</name>
<evidence type="ECO:0000256" key="8">
    <source>
        <dbReference type="RuleBase" id="RU003905"/>
    </source>
</evidence>
<keyword evidence="12" id="KW-1185">Reference proteome</keyword>
<sequence>MKKAILARKIGMTQIFDEEGILTAVTVLEAGPCEVVQVKTVENDGYSSIQVGFDDKKEKLINKPIKGHFDKAGVSYKRFVKEFRFDNAAEYEVGNVIKADVFAAGDKIDATGTSKGKGFQGAIKRHGLSRGPMSHGSKYHRHAGSMGSSSFPSKVFKGKKLPGHMGAQKVTVQNLEIVRIDAEKNLILVKGAVPGPKKSIVTLKESVKA</sequence>
<reference evidence="11 12" key="1">
    <citation type="submission" date="2019-03" db="EMBL/GenBank/DDBJ databases">
        <title>Genomic Encyclopedia of Type Strains, Phase IV (KMG-IV): sequencing the most valuable type-strain genomes for metagenomic binning, comparative biology and taxonomic classification.</title>
        <authorList>
            <person name="Goeker M."/>
        </authorList>
    </citation>
    <scope>NUCLEOTIDE SEQUENCE [LARGE SCALE GENOMIC DNA]</scope>
    <source>
        <strain evidence="11 12">DSM 24629</strain>
    </source>
</reference>
<dbReference type="PANTHER" id="PTHR11229:SF16">
    <property type="entry name" value="LARGE RIBOSOMAL SUBUNIT PROTEIN UL3C"/>
    <property type="match status" value="1"/>
</dbReference>
<dbReference type="Gene3D" id="3.30.160.810">
    <property type="match status" value="1"/>
</dbReference>
<dbReference type="HAMAP" id="MF_01325_B">
    <property type="entry name" value="Ribosomal_uL3_B"/>
    <property type="match status" value="1"/>
</dbReference>
<dbReference type="Proteomes" id="UP000294902">
    <property type="component" value="Unassembled WGS sequence"/>
</dbReference>
<keyword evidence="3 7" id="KW-0694">RNA-binding</keyword>
<dbReference type="PANTHER" id="PTHR11229">
    <property type="entry name" value="50S RIBOSOMAL PROTEIN L3"/>
    <property type="match status" value="1"/>
</dbReference>
<dbReference type="PROSITE" id="PS00474">
    <property type="entry name" value="RIBOSOMAL_L3"/>
    <property type="match status" value="1"/>
</dbReference>
<comment type="function">
    <text evidence="7 9">One of the primary rRNA binding proteins, it binds directly near the 3'-end of the 23S rRNA, where it nucleates assembly of the 50S subunit.</text>
</comment>
<gene>
    <name evidence="7" type="primary">rplC</name>
    <name evidence="11" type="ORF">EDC18_107135</name>
</gene>
<evidence type="ECO:0000256" key="7">
    <source>
        <dbReference type="HAMAP-Rule" id="MF_01325"/>
    </source>
</evidence>
<evidence type="ECO:0000256" key="2">
    <source>
        <dbReference type="ARBA" id="ARBA00022730"/>
    </source>
</evidence>
<evidence type="ECO:0000256" key="9">
    <source>
        <dbReference type="RuleBase" id="RU003906"/>
    </source>
</evidence>
<evidence type="ECO:0000313" key="11">
    <source>
        <dbReference type="EMBL" id="TCT14066.1"/>
    </source>
</evidence>
<feature type="region of interest" description="Disordered" evidence="10">
    <location>
        <begin position="126"/>
        <end position="148"/>
    </location>
</feature>
<comment type="subunit">
    <text evidence="7 9">Part of the 50S ribosomal subunit. Forms a cluster with proteins L14 and L19.</text>
</comment>
<dbReference type="NCBIfam" id="TIGR03625">
    <property type="entry name" value="L3_bact"/>
    <property type="match status" value="1"/>
</dbReference>
<dbReference type="GO" id="GO:0003735">
    <property type="term" value="F:structural constituent of ribosome"/>
    <property type="evidence" value="ECO:0007669"/>
    <property type="project" value="UniProtKB-UniRule"/>
</dbReference>
<keyword evidence="2 7" id="KW-0699">rRNA-binding</keyword>
<dbReference type="AlphaFoldDB" id="A0A4R3MKE5"/>